<evidence type="ECO:0000259" key="1">
    <source>
        <dbReference type="Pfam" id="PF03781"/>
    </source>
</evidence>
<reference evidence="2 3" key="1">
    <citation type="submission" date="2014-08" db="EMBL/GenBank/DDBJ databases">
        <title>Genomic and Phenotypic Diversity of Colwellia psychrerythraea strains from Disparate Marine Basins.</title>
        <authorList>
            <person name="Techtmann S.M."/>
            <person name="Stelling S.C."/>
            <person name="Utturkar S.M."/>
            <person name="Alshibli N."/>
            <person name="Harris A."/>
            <person name="Brown S.D."/>
            <person name="Hazen T.C."/>
        </authorList>
    </citation>
    <scope>NUCLEOTIDE SEQUENCE [LARGE SCALE GENOMIC DNA]</scope>
    <source>
        <strain evidence="2 3">ND2E</strain>
    </source>
</reference>
<dbReference type="Gene3D" id="3.90.1580.10">
    <property type="entry name" value="paralog of FGE (formylglycine-generating enzyme)"/>
    <property type="match status" value="1"/>
</dbReference>
<dbReference type="Pfam" id="PF03781">
    <property type="entry name" value="FGE-sulfatase"/>
    <property type="match status" value="1"/>
</dbReference>
<feature type="domain" description="Sulfatase-modifying factor enzyme-like" evidence="1">
    <location>
        <begin position="69"/>
        <end position="290"/>
    </location>
</feature>
<dbReference type="InterPro" id="IPR005532">
    <property type="entry name" value="SUMF_dom"/>
</dbReference>
<proteinExistence type="predicted"/>
<dbReference type="OrthoDB" id="9768004at2"/>
<dbReference type="InterPro" id="IPR016187">
    <property type="entry name" value="CTDL_fold"/>
</dbReference>
<gene>
    <name evidence="2" type="ORF">ND2E_3826</name>
</gene>
<dbReference type="InterPro" id="IPR042095">
    <property type="entry name" value="SUMF_sf"/>
</dbReference>
<name>A0A099KHD0_COLPS</name>
<dbReference type="PANTHER" id="PTHR23150:SF19">
    <property type="entry name" value="FORMYLGLYCINE-GENERATING ENZYME"/>
    <property type="match status" value="1"/>
</dbReference>
<evidence type="ECO:0000313" key="2">
    <source>
        <dbReference type="EMBL" id="KGJ89635.1"/>
    </source>
</evidence>
<organism evidence="2 3">
    <name type="scientific">Colwellia psychrerythraea</name>
    <name type="common">Vibrio psychroerythus</name>
    <dbReference type="NCBI Taxonomy" id="28229"/>
    <lineage>
        <taxon>Bacteria</taxon>
        <taxon>Pseudomonadati</taxon>
        <taxon>Pseudomonadota</taxon>
        <taxon>Gammaproteobacteria</taxon>
        <taxon>Alteromonadales</taxon>
        <taxon>Colwelliaceae</taxon>
        <taxon>Colwellia</taxon>
    </lineage>
</organism>
<dbReference type="PANTHER" id="PTHR23150">
    <property type="entry name" value="SULFATASE MODIFYING FACTOR 1, 2"/>
    <property type="match status" value="1"/>
</dbReference>
<dbReference type="InterPro" id="IPR051043">
    <property type="entry name" value="Sulfatase_Mod_Factor_Kinase"/>
</dbReference>
<comment type="caution">
    <text evidence="2">The sequence shown here is derived from an EMBL/GenBank/DDBJ whole genome shotgun (WGS) entry which is preliminary data.</text>
</comment>
<sequence length="294" mass="33142">MNQAFKFSSPSLPTIIKVSLFSGLMNICLAIHAKSVETLIESPATEVESEHKKQRIFTLPKPMLDELMKNMVLIEAGTFDMGSDSSLARNREKPVKQVSLDAFYIGKYELTQDLFEQIMGWNNSFFTCDKCPVNNVSWLNVLLFIERLNSATGKEFSLPTEAQWAYAAKGGNKSQDYQYSGSNDINDVAWFAGNANNKSHPVGLKKPNELDLYDMTGNLWEFCLDDMSRKAYTFTESHNPFIGDKENLKRKAMKVIRGGGYEFSATENLVFMRDGATNNVRMADIGFRLALSKK</sequence>
<accession>A0A099KHD0</accession>
<dbReference type="SUPFAM" id="SSF56436">
    <property type="entry name" value="C-type lectin-like"/>
    <property type="match status" value="1"/>
</dbReference>
<evidence type="ECO:0000313" key="3">
    <source>
        <dbReference type="Proteomes" id="UP000029843"/>
    </source>
</evidence>
<dbReference type="PATRIC" id="fig|28229.4.peg.2980"/>
<dbReference type="EMBL" id="JQED01000040">
    <property type="protein sequence ID" value="KGJ89635.1"/>
    <property type="molecule type" value="Genomic_DNA"/>
</dbReference>
<dbReference type="AlphaFoldDB" id="A0A099KHD0"/>
<protein>
    <submittedName>
        <fullName evidence="2">Sulphatase-modifying factor protein</fullName>
    </submittedName>
</protein>
<dbReference type="Proteomes" id="UP000029843">
    <property type="component" value="Unassembled WGS sequence"/>
</dbReference>
<dbReference type="GO" id="GO:0120147">
    <property type="term" value="F:formylglycine-generating oxidase activity"/>
    <property type="evidence" value="ECO:0007669"/>
    <property type="project" value="TreeGrafter"/>
</dbReference>